<dbReference type="GO" id="GO:0005730">
    <property type="term" value="C:nucleolus"/>
    <property type="evidence" value="ECO:0007669"/>
    <property type="project" value="UniProtKB-SubCell"/>
</dbReference>
<comment type="subcellular location">
    <subcellularLocation>
        <location evidence="1">Nucleus</location>
        <location evidence="1">Nucleolus</location>
    </subcellularLocation>
</comment>
<organism evidence="3">
    <name type="scientific">Toxocara canis</name>
    <name type="common">Canine roundworm</name>
    <dbReference type="NCBI Taxonomy" id="6265"/>
    <lineage>
        <taxon>Eukaryota</taxon>
        <taxon>Metazoa</taxon>
        <taxon>Ecdysozoa</taxon>
        <taxon>Nematoda</taxon>
        <taxon>Chromadorea</taxon>
        <taxon>Rhabditida</taxon>
        <taxon>Spirurina</taxon>
        <taxon>Ascaridomorpha</taxon>
        <taxon>Ascaridoidea</taxon>
        <taxon>Toxocaridae</taxon>
        <taxon>Toxocara</taxon>
    </lineage>
</organism>
<name>A0A3P7EZK2_TOXCA</name>
<accession>A0A3P7EZK2</accession>
<evidence type="ECO:0000313" key="3">
    <source>
        <dbReference type="EMBL" id="VDM28801.1"/>
    </source>
</evidence>
<dbReference type="InterPro" id="IPR011989">
    <property type="entry name" value="ARM-like"/>
</dbReference>
<dbReference type="PANTHER" id="PTHR12730:SF0">
    <property type="entry name" value="PROTEIN SDA1 HOMOLOG"/>
    <property type="match status" value="1"/>
</dbReference>
<feature type="domain" description="SDA1 N-terminal" evidence="2">
    <location>
        <begin position="34"/>
        <end position="189"/>
    </location>
</feature>
<keyword evidence="1" id="KW-0690">Ribosome biogenesis</keyword>
<proteinExistence type="inferred from homology"/>
<sequence length="204" mass="23288">MEQLQHYVQTMKLLHLQPSQHRMDLQPLLELIGFLSHVSFHYPVEAEQFAEGMISVLRNQSAGLDPEVRMAFCKALIVLRNHKVVPPLDVLQLSFELVKCEDKPLRKFIFGAVISLLRKVGKEKRDQKLLSKIQSFLFAKLKDSRSIVARTAELILIGAYRKDLLRDAKTANAIAECCFHKVARMQVSFLRQTTSPLLANSHVI</sequence>
<keyword evidence="1" id="KW-0653">Protein transport</keyword>
<dbReference type="GO" id="GO:0015031">
    <property type="term" value="P:protein transport"/>
    <property type="evidence" value="ECO:0007669"/>
    <property type="project" value="UniProtKB-KW"/>
</dbReference>
<evidence type="ECO:0000256" key="1">
    <source>
        <dbReference type="RuleBase" id="RU365057"/>
    </source>
</evidence>
<keyword evidence="1" id="KW-0539">Nucleus</keyword>
<dbReference type="PANTHER" id="PTHR12730">
    <property type="entry name" value="HSDA/SDA1-RELATED"/>
    <property type="match status" value="1"/>
</dbReference>
<dbReference type="EMBL" id="UYWY01003645">
    <property type="protein sequence ID" value="VDM28801.1"/>
    <property type="molecule type" value="Genomic_DNA"/>
</dbReference>
<comment type="function">
    <text evidence="1">Required for 60S pre-ribosomal subunits export to the cytoplasm.</text>
</comment>
<dbReference type="SUPFAM" id="SSF48371">
    <property type="entry name" value="ARM repeat"/>
    <property type="match status" value="1"/>
</dbReference>
<dbReference type="Gene3D" id="1.25.10.10">
    <property type="entry name" value="Leucine-rich Repeat Variant"/>
    <property type="match status" value="1"/>
</dbReference>
<dbReference type="InterPro" id="IPR016024">
    <property type="entry name" value="ARM-type_fold"/>
</dbReference>
<dbReference type="InterPro" id="IPR012977">
    <property type="entry name" value="SDA1_N"/>
</dbReference>
<dbReference type="InterPro" id="IPR027312">
    <property type="entry name" value="Sda1"/>
</dbReference>
<protein>
    <recommendedName>
        <fullName evidence="1">Protein SDA1</fullName>
    </recommendedName>
</protein>
<dbReference type="GO" id="GO:0000055">
    <property type="term" value="P:ribosomal large subunit export from nucleus"/>
    <property type="evidence" value="ECO:0007669"/>
    <property type="project" value="UniProtKB-UniRule"/>
</dbReference>
<evidence type="ECO:0000259" key="2">
    <source>
        <dbReference type="Pfam" id="PF08158"/>
    </source>
</evidence>
<reference evidence="3" key="1">
    <citation type="submission" date="2018-11" db="EMBL/GenBank/DDBJ databases">
        <authorList>
            <consortium name="Pathogen Informatics"/>
        </authorList>
    </citation>
    <scope>NUCLEOTIDE SEQUENCE [LARGE SCALE GENOMIC DNA]</scope>
</reference>
<dbReference type="AlphaFoldDB" id="A0A3P7EZK2"/>
<dbReference type="Pfam" id="PF08158">
    <property type="entry name" value="SDA1_HEAT"/>
    <property type="match status" value="1"/>
</dbReference>
<keyword evidence="1" id="KW-0813">Transport</keyword>
<comment type="similarity">
    <text evidence="1">Belongs to the SDA1 family.</text>
</comment>
<dbReference type="GO" id="GO:0042273">
    <property type="term" value="P:ribosomal large subunit biogenesis"/>
    <property type="evidence" value="ECO:0007669"/>
    <property type="project" value="UniProtKB-UniRule"/>
</dbReference>
<gene>
    <name evidence="3" type="ORF">TCNE_LOCUS3084</name>
</gene>